<organism evidence="2">
    <name type="scientific">Rhipicephalus microplus</name>
    <name type="common">Cattle tick</name>
    <name type="synonym">Boophilus microplus</name>
    <dbReference type="NCBI Taxonomy" id="6941"/>
    <lineage>
        <taxon>Eukaryota</taxon>
        <taxon>Metazoa</taxon>
        <taxon>Ecdysozoa</taxon>
        <taxon>Arthropoda</taxon>
        <taxon>Chelicerata</taxon>
        <taxon>Arachnida</taxon>
        <taxon>Acari</taxon>
        <taxon>Parasitiformes</taxon>
        <taxon>Ixodida</taxon>
        <taxon>Ixodoidea</taxon>
        <taxon>Ixodidae</taxon>
        <taxon>Rhipicephalinae</taxon>
        <taxon>Rhipicephalus</taxon>
        <taxon>Boophilus</taxon>
    </lineage>
</organism>
<reference evidence="2" key="1">
    <citation type="submission" date="2020-03" db="EMBL/GenBank/DDBJ databases">
        <title>A transcriptome and proteome of the tick Rhipicephalus microplus shaped by the genetic composition of its hosts and developmental stage.</title>
        <authorList>
            <person name="Garcia G.R."/>
            <person name="Ribeiro J.M.C."/>
            <person name="Maruyama S.R."/>
            <person name="Gardinasse L.G."/>
            <person name="Nelson K."/>
            <person name="Ferreira B.R."/>
            <person name="Andrade T.G."/>
            <person name="Santos I.K.F.M."/>
        </authorList>
    </citation>
    <scope>NUCLEOTIDE SEQUENCE</scope>
    <source>
        <strain evidence="2">NSGR</strain>
        <tissue evidence="2">Salivary glands</tissue>
    </source>
</reference>
<feature type="transmembrane region" description="Helical" evidence="1">
    <location>
        <begin position="124"/>
        <end position="144"/>
    </location>
</feature>
<proteinExistence type="predicted"/>
<keyword evidence="1" id="KW-1133">Transmembrane helix</keyword>
<sequence>MHSFCILRSFSGRRAVPQPVVRKRGYRQTKRACKKKEQSIHACAGQYVALSLPWTPALQSRAYIIYTRAIVAFYCCNDKLSVADAFPLLRWPSVEPDMHLVSTFSMLTLSMFPLSMSTMCSISYVYHVFASIFCLYHVYVAVFLSAMYTSRPSVPTVATIFDVYCHALASRVFSRCERTCRNLFSELFYNAKYSRISGHVRVVGLCSHEQLVLIIEFMRNIASNPMNPQKHKPIPIQKDRV</sequence>
<dbReference type="EMBL" id="GIKN01002658">
    <property type="protein sequence ID" value="NIE44931.1"/>
    <property type="molecule type" value="Transcribed_RNA"/>
</dbReference>
<dbReference type="AlphaFoldDB" id="A0A6G5A1P4"/>
<keyword evidence="1" id="KW-0472">Membrane</keyword>
<evidence type="ECO:0000313" key="2">
    <source>
        <dbReference type="EMBL" id="NIE44931.1"/>
    </source>
</evidence>
<name>A0A6G5A1P4_RHIMP</name>
<accession>A0A6G5A1P4</accession>
<evidence type="ECO:0000256" key="1">
    <source>
        <dbReference type="SAM" id="Phobius"/>
    </source>
</evidence>
<keyword evidence="1" id="KW-0812">Transmembrane</keyword>
<protein>
    <submittedName>
        <fullName evidence="2">Uncharacterized protein</fullName>
    </submittedName>
</protein>